<evidence type="ECO:0000256" key="4">
    <source>
        <dbReference type="ARBA" id="ARBA00023136"/>
    </source>
</evidence>
<feature type="transmembrane region" description="Helical" evidence="7">
    <location>
        <begin position="390"/>
        <end position="409"/>
    </location>
</feature>
<dbReference type="InterPro" id="IPR002068">
    <property type="entry name" value="A-crystallin/Hsp20_dom"/>
</dbReference>
<evidence type="ECO:0000256" key="2">
    <source>
        <dbReference type="ARBA" id="ARBA00022692"/>
    </source>
</evidence>
<keyword evidence="10" id="KW-1185">Reference proteome</keyword>
<feature type="domain" description="SHSP" evidence="8">
    <location>
        <begin position="526"/>
        <end position="638"/>
    </location>
</feature>
<feature type="transmembrane region" description="Helical" evidence="7">
    <location>
        <begin position="145"/>
        <end position="166"/>
    </location>
</feature>
<keyword evidence="2 7" id="KW-0812">Transmembrane</keyword>
<comment type="subcellular location">
    <subcellularLocation>
        <location evidence="1">Membrane</location>
        <topology evidence="1">Multi-pass membrane protein</topology>
    </subcellularLocation>
</comment>
<evidence type="ECO:0000256" key="1">
    <source>
        <dbReference type="ARBA" id="ARBA00004141"/>
    </source>
</evidence>
<evidence type="ECO:0000256" key="6">
    <source>
        <dbReference type="RuleBase" id="RU003616"/>
    </source>
</evidence>
<dbReference type="GO" id="GO:0016020">
    <property type="term" value="C:membrane"/>
    <property type="evidence" value="ECO:0007669"/>
    <property type="project" value="UniProtKB-SubCell"/>
</dbReference>
<dbReference type="PANTHER" id="PTHR10924:SF6">
    <property type="entry name" value="SOLUTE CARRIER FAMILY 49 MEMBER A3"/>
    <property type="match status" value="1"/>
</dbReference>
<feature type="transmembrane region" description="Helical" evidence="7">
    <location>
        <begin position="297"/>
        <end position="316"/>
    </location>
</feature>
<dbReference type="Gene3D" id="1.20.1250.20">
    <property type="entry name" value="MFS general substrate transporter like domains"/>
    <property type="match status" value="1"/>
</dbReference>
<evidence type="ECO:0000256" key="3">
    <source>
        <dbReference type="ARBA" id="ARBA00022989"/>
    </source>
</evidence>
<feature type="transmembrane region" description="Helical" evidence="7">
    <location>
        <begin position="217"/>
        <end position="246"/>
    </location>
</feature>
<comment type="caution">
    <text evidence="9">The sequence shown here is derived from an EMBL/GenBank/DDBJ whole genome shotgun (WGS) entry which is preliminary data.</text>
</comment>
<name>A0A507EQV8_9FUNG</name>
<dbReference type="GO" id="GO:0022857">
    <property type="term" value="F:transmembrane transporter activity"/>
    <property type="evidence" value="ECO:0007669"/>
    <property type="project" value="InterPro"/>
</dbReference>
<evidence type="ECO:0000256" key="7">
    <source>
        <dbReference type="SAM" id="Phobius"/>
    </source>
</evidence>
<feature type="transmembrane region" description="Helical" evidence="7">
    <location>
        <begin position="357"/>
        <end position="378"/>
    </location>
</feature>
<keyword evidence="4 7" id="KW-0472">Membrane</keyword>
<dbReference type="InterPro" id="IPR049680">
    <property type="entry name" value="FLVCR1-2_SLC49-like"/>
</dbReference>
<dbReference type="EMBL" id="QEAP01000433">
    <property type="protein sequence ID" value="TPX66649.1"/>
    <property type="molecule type" value="Genomic_DNA"/>
</dbReference>
<dbReference type="CDD" id="cd06464">
    <property type="entry name" value="ACD_sHsps-like"/>
    <property type="match status" value="1"/>
</dbReference>
<evidence type="ECO:0000256" key="5">
    <source>
        <dbReference type="PROSITE-ProRule" id="PRU00285"/>
    </source>
</evidence>
<dbReference type="SUPFAM" id="SSF49764">
    <property type="entry name" value="HSP20-like chaperones"/>
    <property type="match status" value="1"/>
</dbReference>
<dbReference type="PANTHER" id="PTHR10924">
    <property type="entry name" value="MAJOR FACILITATOR SUPERFAMILY PROTEIN-RELATED"/>
    <property type="match status" value="1"/>
</dbReference>
<dbReference type="InterPro" id="IPR011701">
    <property type="entry name" value="MFS"/>
</dbReference>
<feature type="transmembrane region" description="Helical" evidence="7">
    <location>
        <begin position="46"/>
        <end position="69"/>
    </location>
</feature>
<evidence type="ECO:0000313" key="9">
    <source>
        <dbReference type="EMBL" id="TPX66649.1"/>
    </source>
</evidence>
<dbReference type="OrthoDB" id="422206at2759"/>
<reference evidence="9 10" key="1">
    <citation type="journal article" date="2019" name="Sci. Rep.">
        <title>Comparative genomics of chytrid fungi reveal insights into the obligate biotrophic and pathogenic lifestyle of Synchytrium endobioticum.</title>
        <authorList>
            <person name="van de Vossenberg B.T.L.H."/>
            <person name="Warris S."/>
            <person name="Nguyen H.D.T."/>
            <person name="van Gent-Pelzer M.P.E."/>
            <person name="Joly D.L."/>
            <person name="van de Geest H.C."/>
            <person name="Bonants P.J.M."/>
            <person name="Smith D.S."/>
            <person name="Levesque C.A."/>
            <person name="van der Lee T.A.J."/>
        </authorList>
    </citation>
    <scope>NUCLEOTIDE SEQUENCE [LARGE SCALE GENOMIC DNA]</scope>
    <source>
        <strain evidence="9 10">CBS 675.73</strain>
    </source>
</reference>
<evidence type="ECO:0000313" key="10">
    <source>
        <dbReference type="Proteomes" id="UP000320333"/>
    </source>
</evidence>
<dbReference type="AlphaFoldDB" id="A0A507EQV8"/>
<dbReference type="Pfam" id="PF00011">
    <property type="entry name" value="HSP20"/>
    <property type="match status" value="1"/>
</dbReference>
<comment type="similarity">
    <text evidence="5 6">Belongs to the small heat shock protein (HSP20) family.</text>
</comment>
<feature type="transmembrane region" description="Helical" evidence="7">
    <location>
        <begin position="322"/>
        <end position="345"/>
    </location>
</feature>
<dbReference type="PROSITE" id="PS01031">
    <property type="entry name" value="SHSP"/>
    <property type="match status" value="1"/>
</dbReference>
<dbReference type="InterPro" id="IPR036259">
    <property type="entry name" value="MFS_trans_sf"/>
</dbReference>
<dbReference type="Proteomes" id="UP000320333">
    <property type="component" value="Unassembled WGS sequence"/>
</dbReference>
<feature type="transmembrane region" description="Helical" evidence="7">
    <location>
        <begin position="178"/>
        <end position="196"/>
    </location>
</feature>
<gene>
    <name evidence="9" type="ORF">CcCBS67573_g07760</name>
</gene>
<keyword evidence="3 7" id="KW-1133">Transmembrane helix</keyword>
<sequence length="638" mass="68769">MPTLSPLRFAVAAGVFFANFNNALLWATYAAVTPTTAEYYACSEYIINLVALVFQIVFIPAAIPSMYAIDHLGLRPSVLVGTWGVTLGAAIRWLAVYAGGGPTVQLALLFTGQIIAAIATPFAFNAPTKVCALWFGERERLTANTIMSLSVYAGTSTALALAPFIVSQDANNISKLNFVTFAIVFVTGFSSLLVFNKPEFAPSKSAAEVKHAIPFKLGLYSIAANPQFLLIFLSYGLTIGALDSYFTLISDYVTPYGYTEADAGGLGNITILFGTVSSLILGPILDRTKAHRRVLKVLPIISLLGSIGFYLSVPFLDRRPLLYVSAALIGMGAFCITPIALELGVECTYPVAEGTSAGLLQSAGQAFAVLALLVSNALRGKLDGSLGSAMVWRIGMCAAVVLVVPFYNAKSLRMESEIQGSTVMVTGLETGVQGSLEVSSAVSSAGTRLDPRTECVGRGSHDTVMKFRKLSKNNPPTIQPDQMDLFFNLKRNPLFGDFDRINNNSKDEIENISEASAHNFNQFFSQFLGTYPTQFDVLETPKSYVVHADLPGIKKEHVDISVREGVLTVCGERASEDAKQINITPLMLERVQGRFCRSLRLPSNVDVEDVKASLELGVLSLTIAKKKADEDAVKKILL</sequence>
<dbReference type="SUPFAM" id="SSF103473">
    <property type="entry name" value="MFS general substrate transporter"/>
    <property type="match status" value="1"/>
</dbReference>
<feature type="transmembrane region" description="Helical" evidence="7">
    <location>
        <begin position="266"/>
        <end position="285"/>
    </location>
</feature>
<accession>A0A507EQV8</accession>
<organism evidence="9 10">
    <name type="scientific">Chytriomyces confervae</name>
    <dbReference type="NCBI Taxonomy" id="246404"/>
    <lineage>
        <taxon>Eukaryota</taxon>
        <taxon>Fungi</taxon>
        <taxon>Fungi incertae sedis</taxon>
        <taxon>Chytridiomycota</taxon>
        <taxon>Chytridiomycota incertae sedis</taxon>
        <taxon>Chytridiomycetes</taxon>
        <taxon>Chytridiales</taxon>
        <taxon>Chytriomycetaceae</taxon>
        <taxon>Chytriomyces</taxon>
    </lineage>
</organism>
<dbReference type="Gene3D" id="2.60.40.790">
    <property type="match status" value="1"/>
</dbReference>
<dbReference type="InterPro" id="IPR008978">
    <property type="entry name" value="HSP20-like_chaperone"/>
</dbReference>
<proteinExistence type="inferred from homology"/>
<evidence type="ECO:0000259" key="8">
    <source>
        <dbReference type="PROSITE" id="PS01031"/>
    </source>
</evidence>
<feature type="transmembrane region" description="Helical" evidence="7">
    <location>
        <begin position="104"/>
        <end position="124"/>
    </location>
</feature>
<dbReference type="Pfam" id="PF07690">
    <property type="entry name" value="MFS_1"/>
    <property type="match status" value="1"/>
</dbReference>
<protein>
    <recommendedName>
        <fullName evidence="8">SHSP domain-containing protein</fullName>
    </recommendedName>
</protein>